<protein>
    <submittedName>
        <fullName evidence="1">Uncharacterized protein</fullName>
    </submittedName>
</protein>
<keyword evidence="2" id="KW-1185">Reference proteome</keyword>
<gene>
    <name evidence="1" type="ORF">SLEP1_g30060</name>
</gene>
<accession>A0AAV5K9Q1</accession>
<name>A0AAV5K9Q1_9ROSI</name>
<evidence type="ECO:0000313" key="1">
    <source>
        <dbReference type="EMBL" id="GKV19855.1"/>
    </source>
</evidence>
<dbReference type="AlphaFoldDB" id="A0AAV5K9Q1"/>
<dbReference type="EMBL" id="BPVZ01000053">
    <property type="protein sequence ID" value="GKV19855.1"/>
    <property type="molecule type" value="Genomic_DNA"/>
</dbReference>
<evidence type="ECO:0000313" key="2">
    <source>
        <dbReference type="Proteomes" id="UP001054252"/>
    </source>
</evidence>
<reference evidence="1 2" key="1">
    <citation type="journal article" date="2021" name="Commun. Biol.">
        <title>The genome of Shorea leprosula (Dipterocarpaceae) highlights the ecological relevance of drought in aseasonal tropical rainforests.</title>
        <authorList>
            <person name="Ng K.K.S."/>
            <person name="Kobayashi M.J."/>
            <person name="Fawcett J.A."/>
            <person name="Hatakeyama M."/>
            <person name="Paape T."/>
            <person name="Ng C.H."/>
            <person name="Ang C.C."/>
            <person name="Tnah L.H."/>
            <person name="Lee C.T."/>
            <person name="Nishiyama T."/>
            <person name="Sese J."/>
            <person name="O'Brien M.J."/>
            <person name="Copetti D."/>
            <person name="Mohd Noor M.I."/>
            <person name="Ong R.C."/>
            <person name="Putra M."/>
            <person name="Sireger I.Z."/>
            <person name="Indrioko S."/>
            <person name="Kosugi Y."/>
            <person name="Izuno A."/>
            <person name="Isagi Y."/>
            <person name="Lee S.L."/>
            <person name="Shimizu K.K."/>
        </authorList>
    </citation>
    <scope>NUCLEOTIDE SEQUENCE [LARGE SCALE GENOMIC DNA]</scope>
    <source>
        <strain evidence="1">214</strain>
    </source>
</reference>
<sequence length="49" mass="5646">MKQLRGGIRRKDEIIHVIWHQIIIPIGQPMESTTNNHTSAGVLNSIYFM</sequence>
<dbReference type="Proteomes" id="UP001054252">
    <property type="component" value="Unassembled WGS sequence"/>
</dbReference>
<comment type="caution">
    <text evidence="1">The sequence shown here is derived from an EMBL/GenBank/DDBJ whole genome shotgun (WGS) entry which is preliminary data.</text>
</comment>
<proteinExistence type="predicted"/>
<organism evidence="1 2">
    <name type="scientific">Rubroshorea leprosula</name>
    <dbReference type="NCBI Taxonomy" id="152421"/>
    <lineage>
        <taxon>Eukaryota</taxon>
        <taxon>Viridiplantae</taxon>
        <taxon>Streptophyta</taxon>
        <taxon>Embryophyta</taxon>
        <taxon>Tracheophyta</taxon>
        <taxon>Spermatophyta</taxon>
        <taxon>Magnoliopsida</taxon>
        <taxon>eudicotyledons</taxon>
        <taxon>Gunneridae</taxon>
        <taxon>Pentapetalae</taxon>
        <taxon>rosids</taxon>
        <taxon>malvids</taxon>
        <taxon>Malvales</taxon>
        <taxon>Dipterocarpaceae</taxon>
        <taxon>Rubroshorea</taxon>
    </lineage>
</organism>